<dbReference type="Pfam" id="PF12836">
    <property type="entry name" value="HHH_3"/>
    <property type="match status" value="1"/>
</dbReference>
<dbReference type="Gene3D" id="1.10.150.320">
    <property type="entry name" value="Photosystem II 12 kDa extrinsic protein"/>
    <property type="match status" value="1"/>
</dbReference>
<evidence type="ECO:0000313" key="2">
    <source>
        <dbReference type="EMBL" id="PQJ30223.1"/>
    </source>
</evidence>
<feature type="domain" description="Helix-hairpin-helix DNA-binding motif class 1" evidence="1">
    <location>
        <begin position="21"/>
        <end position="40"/>
    </location>
</feature>
<gene>
    <name evidence="2" type="ORF">BSZ32_02230</name>
</gene>
<dbReference type="InterPro" id="IPR003583">
    <property type="entry name" value="Hlx-hairpin-Hlx_DNA-bd_motif"/>
</dbReference>
<dbReference type="GO" id="GO:0006281">
    <property type="term" value="P:DNA repair"/>
    <property type="evidence" value="ECO:0007669"/>
    <property type="project" value="InterPro"/>
</dbReference>
<accession>A0A2S7U7L6</accession>
<dbReference type="PANTHER" id="PTHR21180">
    <property type="entry name" value="ENDONUCLEASE/EXONUCLEASE/PHOSPHATASE FAMILY DOMAIN-CONTAINING PROTEIN 1"/>
    <property type="match status" value="1"/>
</dbReference>
<comment type="caution">
    <text evidence="2">The sequence shown here is derived from an EMBL/GenBank/DDBJ whole genome shotgun (WGS) entry which is preliminary data.</text>
</comment>
<dbReference type="GO" id="GO:0015628">
    <property type="term" value="P:protein secretion by the type II secretion system"/>
    <property type="evidence" value="ECO:0007669"/>
    <property type="project" value="TreeGrafter"/>
</dbReference>
<reference evidence="2 3" key="1">
    <citation type="submission" date="2016-12" db="EMBL/GenBank/DDBJ databases">
        <title>Study of bacterial adaptation to deep sea.</title>
        <authorList>
            <person name="Song J."/>
            <person name="Yoshizawa S."/>
            <person name="Kogure K."/>
        </authorList>
    </citation>
    <scope>NUCLEOTIDE SEQUENCE [LARGE SCALE GENOMIC DNA]</scope>
    <source>
        <strain evidence="2 3">SAORIC-165</strain>
    </source>
</reference>
<feature type="domain" description="Helix-hairpin-helix DNA-binding motif class 1" evidence="1">
    <location>
        <begin position="47"/>
        <end position="66"/>
    </location>
</feature>
<dbReference type="InterPro" id="IPR010994">
    <property type="entry name" value="RuvA_2-like"/>
</dbReference>
<dbReference type="SUPFAM" id="SSF47781">
    <property type="entry name" value="RuvA domain 2-like"/>
    <property type="match status" value="1"/>
</dbReference>
<dbReference type="InterPro" id="IPR051675">
    <property type="entry name" value="Endo/Exo/Phosphatase_dom_1"/>
</dbReference>
<protein>
    <recommendedName>
        <fullName evidence="1">Helix-hairpin-helix DNA-binding motif class 1 domain-containing protein</fullName>
    </recommendedName>
</protein>
<evidence type="ECO:0000313" key="3">
    <source>
        <dbReference type="Proteomes" id="UP000239907"/>
    </source>
</evidence>
<organism evidence="2 3">
    <name type="scientific">Rubritalea profundi</name>
    <dbReference type="NCBI Taxonomy" id="1658618"/>
    <lineage>
        <taxon>Bacteria</taxon>
        <taxon>Pseudomonadati</taxon>
        <taxon>Verrucomicrobiota</taxon>
        <taxon>Verrucomicrobiia</taxon>
        <taxon>Verrucomicrobiales</taxon>
        <taxon>Rubritaleaceae</taxon>
        <taxon>Rubritalea</taxon>
    </lineage>
</organism>
<dbReference type="PANTHER" id="PTHR21180:SF32">
    <property type="entry name" value="ENDONUCLEASE_EXONUCLEASE_PHOSPHATASE FAMILY DOMAIN-CONTAINING PROTEIN 1"/>
    <property type="match status" value="1"/>
</dbReference>
<dbReference type="SMART" id="SM00278">
    <property type="entry name" value="HhH1"/>
    <property type="match status" value="2"/>
</dbReference>
<dbReference type="GO" id="GO:0003677">
    <property type="term" value="F:DNA binding"/>
    <property type="evidence" value="ECO:0007669"/>
    <property type="project" value="InterPro"/>
</dbReference>
<proteinExistence type="predicted"/>
<dbReference type="GO" id="GO:0015627">
    <property type="term" value="C:type II protein secretion system complex"/>
    <property type="evidence" value="ECO:0007669"/>
    <property type="project" value="TreeGrafter"/>
</dbReference>
<dbReference type="AlphaFoldDB" id="A0A2S7U7L6"/>
<keyword evidence="3" id="KW-1185">Reference proteome</keyword>
<dbReference type="EMBL" id="MQWA01000001">
    <property type="protein sequence ID" value="PQJ30223.1"/>
    <property type="molecule type" value="Genomic_DNA"/>
</dbReference>
<sequence>MALDSNKVITESISINTSSRDELMQLPGIGETTANAIIEGRPFKLVTDITKVRGIGPKTLEKLKPYITL</sequence>
<evidence type="ECO:0000259" key="1">
    <source>
        <dbReference type="SMART" id="SM00278"/>
    </source>
</evidence>
<name>A0A2S7U7L6_9BACT</name>
<dbReference type="Proteomes" id="UP000239907">
    <property type="component" value="Unassembled WGS sequence"/>
</dbReference>